<dbReference type="PROSITE" id="PS50113">
    <property type="entry name" value="PAC"/>
    <property type="match status" value="3"/>
</dbReference>
<keyword evidence="11 18" id="KW-0418">Kinase</keyword>
<evidence type="ECO:0000256" key="2">
    <source>
        <dbReference type="ARBA" id="ARBA00012438"/>
    </source>
</evidence>
<keyword evidence="6" id="KW-0285">Flavoprotein</keyword>
<evidence type="ECO:0000256" key="3">
    <source>
        <dbReference type="ARBA" id="ARBA00022543"/>
    </source>
</evidence>
<keyword evidence="7" id="KW-0288">FMN</keyword>
<dbReference type="InterPro" id="IPR000014">
    <property type="entry name" value="PAS"/>
</dbReference>
<feature type="domain" description="PAC" evidence="17">
    <location>
        <begin position="100"/>
        <end position="152"/>
    </location>
</feature>
<keyword evidence="9" id="KW-0677">Repeat</keyword>
<proteinExistence type="predicted"/>
<evidence type="ECO:0000256" key="15">
    <source>
        <dbReference type="ARBA" id="ARBA00023170"/>
    </source>
</evidence>
<dbReference type="InterPro" id="IPR013767">
    <property type="entry name" value="PAS_fold"/>
</dbReference>
<evidence type="ECO:0000256" key="12">
    <source>
        <dbReference type="ARBA" id="ARBA00022840"/>
    </source>
</evidence>
<evidence type="ECO:0000259" key="17">
    <source>
        <dbReference type="PROSITE" id="PS50113"/>
    </source>
</evidence>
<dbReference type="InterPro" id="IPR011102">
    <property type="entry name" value="Sig_transdc_His_kinase_HWE"/>
</dbReference>
<dbReference type="CDD" id="cd00130">
    <property type="entry name" value="PAS"/>
    <property type="match status" value="3"/>
</dbReference>
<feature type="domain" description="PAS" evidence="16">
    <location>
        <begin position="276"/>
        <end position="346"/>
    </location>
</feature>
<organism evidence="18 19">
    <name type="scientific">Pseudomonas trivialis</name>
    <dbReference type="NCBI Taxonomy" id="200450"/>
    <lineage>
        <taxon>Bacteria</taxon>
        <taxon>Pseudomonadati</taxon>
        <taxon>Pseudomonadota</taxon>
        <taxon>Gammaproteobacteria</taxon>
        <taxon>Pseudomonadales</taxon>
        <taxon>Pseudomonadaceae</taxon>
        <taxon>Pseudomonas</taxon>
    </lineage>
</organism>
<reference evidence="19" key="2">
    <citation type="submission" date="2015-05" db="EMBL/GenBank/DDBJ databases">
        <authorList>
            <person name="Swarnkar M.K."/>
            <person name="Vyas P."/>
            <person name="Rahi P."/>
            <person name="Thakur R."/>
            <person name="Thakur N."/>
            <person name="Singh A.K."/>
            <person name="Gulati A."/>
        </authorList>
    </citation>
    <scope>NUCLEOTIDE SEQUENCE [LARGE SCALE GENOMIC DNA]</scope>
    <source>
        <strain evidence="19">745</strain>
    </source>
</reference>
<dbReference type="Pfam" id="PF00989">
    <property type="entry name" value="PAS"/>
    <property type="match status" value="1"/>
</dbReference>
<keyword evidence="10" id="KW-0547">Nucleotide-binding</keyword>
<feature type="domain" description="PAC" evidence="17">
    <location>
        <begin position="480"/>
        <end position="532"/>
    </location>
</feature>
<evidence type="ECO:0000256" key="9">
    <source>
        <dbReference type="ARBA" id="ARBA00022737"/>
    </source>
</evidence>
<dbReference type="SMART" id="SM00091">
    <property type="entry name" value="PAS"/>
    <property type="match status" value="4"/>
</dbReference>
<dbReference type="SMART" id="SM00911">
    <property type="entry name" value="HWE_HK"/>
    <property type="match status" value="1"/>
</dbReference>
<keyword evidence="12" id="KW-0067">ATP-binding</keyword>
<dbReference type="GO" id="GO:0009881">
    <property type="term" value="F:photoreceptor activity"/>
    <property type="evidence" value="ECO:0007669"/>
    <property type="project" value="UniProtKB-KW"/>
</dbReference>
<dbReference type="InterPro" id="IPR013656">
    <property type="entry name" value="PAS_4"/>
</dbReference>
<dbReference type="EC" id="2.7.13.3" evidence="2"/>
<dbReference type="GO" id="GO:0006355">
    <property type="term" value="P:regulation of DNA-templated transcription"/>
    <property type="evidence" value="ECO:0007669"/>
    <property type="project" value="InterPro"/>
</dbReference>
<dbReference type="PROSITE" id="PS50112">
    <property type="entry name" value="PAS"/>
    <property type="match status" value="3"/>
</dbReference>
<keyword evidence="8" id="KW-0808">Transferase</keyword>
<evidence type="ECO:0000256" key="14">
    <source>
        <dbReference type="ARBA" id="ARBA00023026"/>
    </source>
</evidence>
<dbReference type="KEGG" id="ptv:AA957_00420"/>
<dbReference type="RefSeq" id="WP_049708395.1">
    <property type="nucleotide sequence ID" value="NZ_CP011507.1"/>
</dbReference>
<reference evidence="18 19" key="1">
    <citation type="journal article" date="2015" name="Genome Announc.">
        <title>Complete Genome Sequence of the Rhizobacterium Pseudomonas trivialis Strain IHBB745 with Multiple Plant Growth-Promoting Activities and Tolerance to Desiccation and Alkalinity.</title>
        <authorList>
            <person name="Gulati A."/>
            <person name="Swarnkar M.K."/>
            <person name="Vyas P."/>
            <person name="Rahi P."/>
            <person name="Thakur R."/>
            <person name="Thakur N."/>
            <person name="Singh A.K."/>
        </authorList>
    </citation>
    <scope>NUCLEOTIDE SEQUENCE [LARGE SCALE GENOMIC DNA]</scope>
    <source>
        <strain evidence="19">745</strain>
    </source>
</reference>
<accession>A0A0H5A1J8</accession>
<feature type="domain" description="PAS" evidence="16">
    <location>
        <begin position="403"/>
        <end position="443"/>
    </location>
</feature>
<dbReference type="SUPFAM" id="SSF55785">
    <property type="entry name" value="PYP-like sensor domain (PAS domain)"/>
    <property type="match status" value="4"/>
</dbReference>
<evidence type="ECO:0000313" key="18">
    <source>
        <dbReference type="EMBL" id="AKS04649.1"/>
    </source>
</evidence>
<evidence type="ECO:0000256" key="7">
    <source>
        <dbReference type="ARBA" id="ARBA00022643"/>
    </source>
</evidence>
<feature type="domain" description="PAS" evidence="16">
    <location>
        <begin position="153"/>
        <end position="203"/>
    </location>
</feature>
<dbReference type="OrthoDB" id="9808408at2"/>
<dbReference type="PANTHER" id="PTHR41523:SF8">
    <property type="entry name" value="ETHYLENE RESPONSE SENSOR PROTEIN"/>
    <property type="match status" value="1"/>
</dbReference>
<evidence type="ECO:0000256" key="11">
    <source>
        <dbReference type="ARBA" id="ARBA00022777"/>
    </source>
</evidence>
<evidence type="ECO:0000256" key="5">
    <source>
        <dbReference type="ARBA" id="ARBA00022606"/>
    </source>
</evidence>
<dbReference type="PATRIC" id="fig|200450.3.peg.97"/>
<dbReference type="InterPro" id="IPR000700">
    <property type="entry name" value="PAS-assoc_C"/>
</dbReference>
<keyword evidence="14" id="KW-0843">Virulence</keyword>
<evidence type="ECO:0000256" key="8">
    <source>
        <dbReference type="ARBA" id="ARBA00022679"/>
    </source>
</evidence>
<dbReference type="EMBL" id="CP011507">
    <property type="protein sequence ID" value="AKS04649.1"/>
    <property type="molecule type" value="Genomic_DNA"/>
</dbReference>
<dbReference type="Pfam" id="PF08448">
    <property type="entry name" value="PAS_4"/>
    <property type="match status" value="1"/>
</dbReference>
<feature type="domain" description="PAC" evidence="17">
    <location>
        <begin position="350"/>
        <end position="402"/>
    </location>
</feature>
<protein>
    <recommendedName>
        <fullName evidence="2">histidine kinase</fullName>
        <ecNumber evidence="2">2.7.13.3</ecNumber>
    </recommendedName>
</protein>
<evidence type="ECO:0000313" key="19">
    <source>
        <dbReference type="Proteomes" id="UP000036608"/>
    </source>
</evidence>
<dbReference type="GO" id="GO:0005524">
    <property type="term" value="F:ATP binding"/>
    <property type="evidence" value="ECO:0007669"/>
    <property type="project" value="UniProtKB-KW"/>
</dbReference>
<dbReference type="NCBIfam" id="TIGR00229">
    <property type="entry name" value="sensory_box"/>
    <property type="match status" value="3"/>
</dbReference>
<evidence type="ECO:0000256" key="13">
    <source>
        <dbReference type="ARBA" id="ARBA00022991"/>
    </source>
</evidence>
<name>A0A0H5A1J8_9PSED</name>
<dbReference type="Pfam" id="PF07536">
    <property type="entry name" value="HWE_HK"/>
    <property type="match status" value="1"/>
</dbReference>
<dbReference type="SMART" id="SM00086">
    <property type="entry name" value="PAC"/>
    <property type="match status" value="4"/>
</dbReference>
<dbReference type="InterPro" id="IPR001610">
    <property type="entry name" value="PAC"/>
</dbReference>
<dbReference type="Pfam" id="PF13426">
    <property type="entry name" value="PAS_9"/>
    <property type="match status" value="2"/>
</dbReference>
<sequence length="727" mass="80843">MLNVDEFPRDTWQLSEYESLVAMGTHSLNAIPGAIYLCDRDGWLVRFNSEAVNLWGRTPALGENGDRFCGSYRLYTTSGTPLAVDECPMALTLNAGLCARNQEVLIERPDGSRFVALMSIRTLRDGHGEIQGAINCFQDVSTHHAIAEELRRKSSDLEDFFENSAVGLHIVSGEGIILRANKSELSLLGYSANEYIGRHITEFHVDEPVIGDILNKLGSGDCLQSYPARLRAKDGTIKHVAITSNGRFEDGRFFNTRCFTIDVTRVHDAETERQESDDRLAATYEAATIGIAEAGEDGRLLRVNDALCTMLGRSREQLLTMTFLDYTHPDSVEQDAALYARQVSGELGNYVLRKRAVKLDGQPLYLDIYSSSVRAPDGTFRYGVRVIQDVTLTREMENRVRESERHMRNLLEALPAAVYTTDAEGRITFYNRAAIELSGQTPQLGDQWCVTWKLFNTDGTRLPHDKCPMALALKENRAVRGVEAIAERPDGTRVPFAPYPTPLHDADGNLIGAINMLVDITERKQAEDRQKNLIDELNHRVKNTLATVQSLAAQTARNALDAKDGYTRFEGRLLALSRAHDLLTKRHWGLTPLGVLAHEVLMPVLGDEPGRIMITGDPIDVDTRVALSLTMTLNELAINALKYGAMSIETGTLSVNWIVQPQSSGALLTLDWREQGGPTVFTPEREGLGSRLMKRCIERDLGGSFELNFARDGVHCRFSFIVAENKT</sequence>
<evidence type="ECO:0000256" key="10">
    <source>
        <dbReference type="ARBA" id="ARBA00022741"/>
    </source>
</evidence>
<dbReference type="InterPro" id="IPR036890">
    <property type="entry name" value="HATPase_C_sf"/>
</dbReference>
<keyword evidence="3" id="KW-0600">Photoreceptor protein</keyword>
<evidence type="ECO:0000256" key="6">
    <source>
        <dbReference type="ARBA" id="ARBA00022630"/>
    </source>
</evidence>
<keyword evidence="5" id="KW-0716">Sensory transduction</keyword>
<keyword evidence="4" id="KW-0597">Phosphoprotein</keyword>
<dbReference type="InterPro" id="IPR035965">
    <property type="entry name" value="PAS-like_dom_sf"/>
</dbReference>
<gene>
    <name evidence="18" type="ORF">AA957_00420</name>
</gene>
<dbReference type="GO" id="GO:0004673">
    <property type="term" value="F:protein histidine kinase activity"/>
    <property type="evidence" value="ECO:0007669"/>
    <property type="project" value="UniProtKB-EC"/>
</dbReference>
<comment type="catalytic activity">
    <reaction evidence="1">
        <text>ATP + protein L-histidine = ADP + protein N-phospho-L-histidine.</text>
        <dbReference type="EC" id="2.7.13.3"/>
    </reaction>
</comment>
<dbReference type="Gene3D" id="3.30.565.10">
    <property type="entry name" value="Histidine kinase-like ATPase, C-terminal domain"/>
    <property type="match status" value="1"/>
</dbReference>
<dbReference type="Proteomes" id="UP000036608">
    <property type="component" value="Chromosome"/>
</dbReference>
<evidence type="ECO:0000259" key="16">
    <source>
        <dbReference type="PROSITE" id="PS50112"/>
    </source>
</evidence>
<dbReference type="AlphaFoldDB" id="A0A0H5A1J8"/>
<keyword evidence="13" id="KW-0157">Chromophore</keyword>
<evidence type="ECO:0000256" key="1">
    <source>
        <dbReference type="ARBA" id="ARBA00000085"/>
    </source>
</evidence>
<evidence type="ECO:0000256" key="4">
    <source>
        <dbReference type="ARBA" id="ARBA00022553"/>
    </source>
</evidence>
<dbReference type="Gene3D" id="3.30.450.20">
    <property type="entry name" value="PAS domain"/>
    <property type="match status" value="4"/>
</dbReference>
<keyword evidence="15" id="KW-0675">Receptor</keyword>
<dbReference type="PANTHER" id="PTHR41523">
    <property type="entry name" value="TWO-COMPONENT SYSTEM SENSOR PROTEIN"/>
    <property type="match status" value="1"/>
</dbReference>